<name>A0A284RSB4_ARMOS</name>
<evidence type="ECO:0000313" key="3">
    <source>
        <dbReference type="Proteomes" id="UP000219338"/>
    </source>
</evidence>
<keyword evidence="1" id="KW-0233">DNA recombination</keyword>
<dbReference type="InterPro" id="IPR013762">
    <property type="entry name" value="Integrase-like_cat_sf"/>
</dbReference>
<dbReference type="GO" id="GO:0006310">
    <property type="term" value="P:DNA recombination"/>
    <property type="evidence" value="ECO:0007669"/>
    <property type="project" value="UniProtKB-KW"/>
</dbReference>
<keyword evidence="3" id="KW-1185">Reference proteome</keyword>
<dbReference type="InterPro" id="IPR011010">
    <property type="entry name" value="DNA_brk_join_enz"/>
</dbReference>
<accession>A0A284RSB4</accession>
<dbReference type="OMA" id="QWFACEL"/>
<gene>
    <name evidence="2" type="ORF">ARMOST_15052</name>
</gene>
<dbReference type="Proteomes" id="UP000219338">
    <property type="component" value="Unassembled WGS sequence"/>
</dbReference>
<dbReference type="PANTHER" id="PTHR34605:SF3">
    <property type="entry name" value="P CELL-TYPE AGGLUTINATION PROTEIN MAP4-LIKE-RELATED"/>
    <property type="match status" value="1"/>
</dbReference>
<evidence type="ECO:0000256" key="1">
    <source>
        <dbReference type="ARBA" id="ARBA00023172"/>
    </source>
</evidence>
<evidence type="ECO:0000313" key="2">
    <source>
        <dbReference type="EMBL" id="SJL11646.1"/>
    </source>
</evidence>
<sequence>MDMNTTNDITNAPGIRQVLETVSSDLEVMDDIEGEQESCGVSNEHNGNTQMDLNASDDVEEVLANISEASRGVKEGTDAAYKRIMSAFNDFLVEESIIQPGTNIFTLQKLDPNIDYYIVGGPNNAERGYSNAQKLRAGTTYGFRKTGRRGKVPWNRATAQGNPSISDLVSSYMLGLHKRKVAKGETSTSARAIGPDTLRRLYAHNHQRENWDNDHLSQDNWCGGNTRRLLQAVYLIAFTCLLRIDEVLNLQAHEVDVYDDEDDIGCMSITLPFRKNAPVGGIPPFVLRELPEQMAHLCPVRAFSTWINASRINRGNLFPNIDKRDRPVTAKNTAMKAEVFLQLFRNNLWDLDIIPYPYGTHSFRRGGCQWFACELRWSIRQICEWGGWSTDFSHMTIVKYLISANDTPTLRRDEFFKLDRQVVKCMTCGRTCPCA</sequence>
<dbReference type="GO" id="GO:0003677">
    <property type="term" value="F:DNA binding"/>
    <property type="evidence" value="ECO:0007669"/>
    <property type="project" value="InterPro"/>
</dbReference>
<dbReference type="PANTHER" id="PTHR34605">
    <property type="entry name" value="PHAGE_INTEGRASE DOMAIN-CONTAINING PROTEIN"/>
    <property type="match status" value="1"/>
</dbReference>
<dbReference type="EMBL" id="FUEG01000014">
    <property type="protein sequence ID" value="SJL11646.1"/>
    <property type="molecule type" value="Genomic_DNA"/>
</dbReference>
<dbReference type="InterPro" id="IPR052925">
    <property type="entry name" value="Phage_Integrase-like_Recomb"/>
</dbReference>
<dbReference type="AlphaFoldDB" id="A0A284RSB4"/>
<dbReference type="SUPFAM" id="SSF56349">
    <property type="entry name" value="DNA breaking-rejoining enzymes"/>
    <property type="match status" value="1"/>
</dbReference>
<evidence type="ECO:0008006" key="4">
    <source>
        <dbReference type="Google" id="ProtNLM"/>
    </source>
</evidence>
<dbReference type="GO" id="GO:0015074">
    <property type="term" value="P:DNA integration"/>
    <property type="evidence" value="ECO:0007669"/>
    <property type="project" value="InterPro"/>
</dbReference>
<organism evidence="2 3">
    <name type="scientific">Armillaria ostoyae</name>
    <name type="common">Armillaria root rot fungus</name>
    <dbReference type="NCBI Taxonomy" id="47428"/>
    <lineage>
        <taxon>Eukaryota</taxon>
        <taxon>Fungi</taxon>
        <taxon>Dikarya</taxon>
        <taxon>Basidiomycota</taxon>
        <taxon>Agaricomycotina</taxon>
        <taxon>Agaricomycetes</taxon>
        <taxon>Agaricomycetidae</taxon>
        <taxon>Agaricales</taxon>
        <taxon>Marasmiineae</taxon>
        <taxon>Physalacriaceae</taxon>
        <taxon>Armillaria</taxon>
    </lineage>
</organism>
<reference evidence="3" key="1">
    <citation type="journal article" date="2017" name="Nat. Ecol. Evol.">
        <title>Genome expansion and lineage-specific genetic innovations in the forest pathogenic fungi Armillaria.</title>
        <authorList>
            <person name="Sipos G."/>
            <person name="Prasanna A.N."/>
            <person name="Walter M.C."/>
            <person name="O'Connor E."/>
            <person name="Balint B."/>
            <person name="Krizsan K."/>
            <person name="Kiss B."/>
            <person name="Hess J."/>
            <person name="Varga T."/>
            <person name="Slot J."/>
            <person name="Riley R."/>
            <person name="Boka B."/>
            <person name="Rigling D."/>
            <person name="Barry K."/>
            <person name="Lee J."/>
            <person name="Mihaltcheva S."/>
            <person name="LaButti K."/>
            <person name="Lipzen A."/>
            <person name="Waldron R."/>
            <person name="Moloney N.M."/>
            <person name="Sperisen C."/>
            <person name="Kredics L."/>
            <person name="Vagvoelgyi C."/>
            <person name="Patrignani A."/>
            <person name="Fitzpatrick D."/>
            <person name="Nagy I."/>
            <person name="Doyle S."/>
            <person name="Anderson J.B."/>
            <person name="Grigoriev I.V."/>
            <person name="Gueldener U."/>
            <person name="Muensterkoetter M."/>
            <person name="Nagy L.G."/>
        </authorList>
    </citation>
    <scope>NUCLEOTIDE SEQUENCE [LARGE SCALE GENOMIC DNA]</scope>
    <source>
        <strain evidence="3">C18/9</strain>
    </source>
</reference>
<proteinExistence type="predicted"/>
<dbReference type="OrthoDB" id="3163890at2759"/>
<protein>
    <recommendedName>
        <fullName evidence="4">Tyr recombinase domain-containing protein</fullName>
    </recommendedName>
</protein>
<dbReference type="Gene3D" id="1.10.443.10">
    <property type="entry name" value="Intergrase catalytic core"/>
    <property type="match status" value="1"/>
</dbReference>